<evidence type="ECO:0000256" key="1">
    <source>
        <dbReference type="SAM" id="MobiDB-lite"/>
    </source>
</evidence>
<protein>
    <recommendedName>
        <fullName evidence="4">TPX2 C-terminal domain-containing protein</fullName>
    </recommendedName>
</protein>
<feature type="region of interest" description="Disordered" evidence="1">
    <location>
        <begin position="209"/>
        <end position="337"/>
    </location>
</feature>
<dbReference type="PANTHER" id="PTHR47286:SF2">
    <property type="entry name" value="F3I6.9 PROTEIN"/>
    <property type="match status" value="1"/>
</dbReference>
<accession>A0ABD2Y396</accession>
<feature type="compositionally biased region" description="Basic and acidic residues" evidence="1">
    <location>
        <begin position="462"/>
        <end position="497"/>
    </location>
</feature>
<feature type="region of interest" description="Disordered" evidence="1">
    <location>
        <begin position="390"/>
        <end position="541"/>
    </location>
</feature>
<dbReference type="PANTHER" id="PTHR47286">
    <property type="entry name" value="F3I6.9 PROTEIN"/>
    <property type="match status" value="1"/>
</dbReference>
<gene>
    <name evidence="2" type="ORF">ACH5RR_035709</name>
</gene>
<keyword evidence="3" id="KW-1185">Reference proteome</keyword>
<organism evidence="2 3">
    <name type="scientific">Cinchona calisaya</name>
    <dbReference type="NCBI Taxonomy" id="153742"/>
    <lineage>
        <taxon>Eukaryota</taxon>
        <taxon>Viridiplantae</taxon>
        <taxon>Streptophyta</taxon>
        <taxon>Embryophyta</taxon>
        <taxon>Tracheophyta</taxon>
        <taxon>Spermatophyta</taxon>
        <taxon>Magnoliopsida</taxon>
        <taxon>eudicotyledons</taxon>
        <taxon>Gunneridae</taxon>
        <taxon>Pentapetalae</taxon>
        <taxon>asterids</taxon>
        <taxon>lamiids</taxon>
        <taxon>Gentianales</taxon>
        <taxon>Rubiaceae</taxon>
        <taxon>Cinchonoideae</taxon>
        <taxon>Cinchoneae</taxon>
        <taxon>Cinchona</taxon>
    </lineage>
</organism>
<feature type="compositionally biased region" description="Basic and acidic residues" evidence="1">
    <location>
        <begin position="397"/>
        <end position="423"/>
    </location>
</feature>
<feature type="region of interest" description="Disordered" evidence="1">
    <location>
        <begin position="1"/>
        <end position="20"/>
    </location>
</feature>
<feature type="compositionally biased region" description="Basic residues" evidence="1">
    <location>
        <begin position="532"/>
        <end position="541"/>
    </location>
</feature>
<feature type="compositionally biased region" description="Polar residues" evidence="1">
    <location>
        <begin position="172"/>
        <end position="185"/>
    </location>
</feature>
<feature type="compositionally biased region" description="Polar residues" evidence="1">
    <location>
        <begin position="280"/>
        <end position="323"/>
    </location>
</feature>
<feature type="region of interest" description="Disordered" evidence="1">
    <location>
        <begin position="167"/>
        <end position="187"/>
    </location>
</feature>
<evidence type="ECO:0008006" key="4">
    <source>
        <dbReference type="Google" id="ProtNLM"/>
    </source>
</evidence>
<proteinExistence type="predicted"/>
<dbReference type="AlphaFoldDB" id="A0ABD2Y396"/>
<comment type="caution">
    <text evidence="2">The sequence shown here is derived from an EMBL/GenBank/DDBJ whole genome shotgun (WGS) entry which is preliminary data.</text>
</comment>
<reference evidence="2 3" key="1">
    <citation type="submission" date="2024-11" db="EMBL/GenBank/DDBJ databases">
        <title>A near-complete genome assembly of Cinchona calisaya.</title>
        <authorList>
            <person name="Lian D.C."/>
            <person name="Zhao X.W."/>
            <person name="Wei L."/>
        </authorList>
    </citation>
    <scope>NUCLEOTIDE SEQUENCE [LARGE SCALE GENOMIC DNA]</scope>
    <source>
        <tissue evidence="2">Nenye</tissue>
    </source>
</reference>
<dbReference type="Proteomes" id="UP001630127">
    <property type="component" value="Unassembled WGS sequence"/>
</dbReference>
<sequence>MGESIVERPTFEKKMGEPAPSAASLQVSVSFGRFESDSLSWEKWSSFSPNKYLEEVEKCSTPGSVAQKKAYFEAHYKRIAARKTEQLEQEKLLMESVPPSSDDPASKGPPVKNTSVVNVELGISGSGRSAEEVEPDVAETHVFDSTKVEEEKEQAAIAVDCQGLEVEETEEQLNGTSANPESNDVVTGEEELISNQAELELSGGEDAMVVQEDNAQKNSSLEIVEQPLKGGHEAKKTPLSKSKSPKLRPGSTTQKMTPSRKEQALASSKKEALSPAARPSTVTKLSQLSTPRLSKSTMMPASLSSTKKVNGSSAPVTKNTSGGNRIPMPTSLHMSLSLDPANSGLSLPTTRKSLIMESMGDKDIVRRAFKTFQNSINGLKSPSNGLLSASQQVSYKGPEKKVSTTLTPRKENEGPTKSAEKIMQRGRSGYTSNSVSSWPVKGSGVDKKGVTAVSSSTSVRNGARDEKWKEKPGEKSFVREVERPHFSSKIKEEDSHMKNVRPGLKSKTSPGTGFNRGQGITKIPSEKEEKSKVHHRPMSKR</sequence>
<feature type="compositionally biased region" description="Basic and acidic residues" evidence="1">
    <location>
        <begin position="259"/>
        <end position="272"/>
    </location>
</feature>
<evidence type="ECO:0000313" key="2">
    <source>
        <dbReference type="EMBL" id="KAL3501260.1"/>
    </source>
</evidence>
<feature type="compositionally biased region" description="Basic and acidic residues" evidence="1">
    <location>
        <begin position="1"/>
        <end position="16"/>
    </location>
</feature>
<evidence type="ECO:0000313" key="3">
    <source>
        <dbReference type="Proteomes" id="UP001630127"/>
    </source>
</evidence>
<name>A0ABD2Y396_9GENT</name>
<feature type="region of interest" description="Disordered" evidence="1">
    <location>
        <begin position="90"/>
        <end position="116"/>
    </location>
</feature>
<dbReference type="EMBL" id="JBJUIK010000015">
    <property type="protein sequence ID" value="KAL3501260.1"/>
    <property type="molecule type" value="Genomic_DNA"/>
</dbReference>